<keyword evidence="4" id="KW-1185">Reference proteome</keyword>
<dbReference type="Gene3D" id="1.20.1600.10">
    <property type="entry name" value="Outer membrane efflux proteins (OEP)"/>
    <property type="match status" value="1"/>
</dbReference>
<dbReference type="Proteomes" id="UP001589767">
    <property type="component" value="Unassembled WGS sequence"/>
</dbReference>
<name>A0ABV6GXX5_9PAST</name>
<evidence type="ECO:0000313" key="4">
    <source>
        <dbReference type="Proteomes" id="UP001589767"/>
    </source>
</evidence>
<feature type="signal peptide" evidence="2">
    <location>
        <begin position="1"/>
        <end position="23"/>
    </location>
</feature>
<organism evidence="3 4">
    <name type="scientific">Gallibacterium trehalosifermentans</name>
    <dbReference type="NCBI Taxonomy" id="516935"/>
    <lineage>
        <taxon>Bacteria</taxon>
        <taxon>Pseudomonadati</taxon>
        <taxon>Pseudomonadota</taxon>
        <taxon>Gammaproteobacteria</taxon>
        <taxon>Pasteurellales</taxon>
        <taxon>Pasteurellaceae</taxon>
        <taxon>Gallibacterium</taxon>
    </lineage>
</organism>
<dbReference type="InterPro" id="IPR003423">
    <property type="entry name" value="OMP_efflux"/>
</dbReference>
<dbReference type="NCBIfam" id="NF047721">
    <property type="entry name" value="ToxDrgExpTdeA"/>
    <property type="match status" value="1"/>
</dbReference>
<gene>
    <name evidence="3" type="ORF">ACFFHK_00615</name>
</gene>
<dbReference type="PANTHER" id="PTHR30203:SF32">
    <property type="entry name" value="CATION EFFLUX SYSTEM PROTEIN CUSC"/>
    <property type="match status" value="1"/>
</dbReference>
<feature type="chain" id="PRO_5045808766" evidence="2">
    <location>
        <begin position="24"/>
        <end position="456"/>
    </location>
</feature>
<dbReference type="PROSITE" id="PS51257">
    <property type="entry name" value="PROKAR_LIPOPROTEIN"/>
    <property type="match status" value="1"/>
</dbReference>
<dbReference type="RefSeq" id="WP_382367757.1">
    <property type="nucleotide sequence ID" value="NZ_JBHLWB010000001.1"/>
</dbReference>
<accession>A0ABV6GXX5</accession>
<keyword evidence="2" id="KW-0732">Signal</keyword>
<sequence length="456" mass="50484">MNKLNKITAALLLTAVLAGCVNIDDSFNASQKNFAQYIAETSQFNVNEEWWKLYNDPQLNQLIDLALKNNLDLAKSAVAVNVALYKANLLGADLVPTFGGKTDSTAVKDIINGGNSVISHTGQIGISYTLDLWRKLADSATAAEWEHKATVEDLAKARLALINSVINAYYSLAYLTDAVKATEESIQYYKRINTVVQNKQRFGVIDGLSSAQATQAVLTARNTLLELQAQQKTVQQTLHNLLNLKPNEPLNLQLPNLLNVKLPGVNLNVPVSVIANRPDVRAAQNRLQSAFKDTKAMQKSWFPTISLAGTIQVQGNKVSNATETQAAVGALGITLPFLSWQTVKWNVKISEAAYESSRLSFEQSITTALNEVDALYFAYQQSQKSYGNLLDKYNYDKKISQYYRDRYNAGVSELKDWLTAANTEKASQIAILSQKYNLIKNETAVYQAMAGYYTKK</sequence>
<dbReference type="InterPro" id="IPR010131">
    <property type="entry name" value="MdtP/NodT-like"/>
</dbReference>
<evidence type="ECO:0000256" key="1">
    <source>
        <dbReference type="ARBA" id="ARBA00007613"/>
    </source>
</evidence>
<evidence type="ECO:0000256" key="2">
    <source>
        <dbReference type="SAM" id="SignalP"/>
    </source>
</evidence>
<comment type="caution">
    <text evidence="3">The sequence shown here is derived from an EMBL/GenBank/DDBJ whole genome shotgun (WGS) entry which is preliminary data.</text>
</comment>
<dbReference type="Gene3D" id="2.20.200.10">
    <property type="entry name" value="Outer membrane efflux proteins (OEP)"/>
    <property type="match status" value="1"/>
</dbReference>
<dbReference type="Pfam" id="PF02321">
    <property type="entry name" value="OEP"/>
    <property type="match status" value="2"/>
</dbReference>
<dbReference type="PANTHER" id="PTHR30203">
    <property type="entry name" value="OUTER MEMBRANE CATION EFFLUX PROTEIN"/>
    <property type="match status" value="1"/>
</dbReference>
<reference evidence="3 4" key="1">
    <citation type="submission" date="2024-09" db="EMBL/GenBank/DDBJ databases">
        <authorList>
            <person name="Sun Q."/>
            <person name="Mori K."/>
        </authorList>
    </citation>
    <scope>NUCLEOTIDE SEQUENCE [LARGE SCALE GENOMIC DNA]</scope>
    <source>
        <strain evidence="3 4">CCM 7539</strain>
    </source>
</reference>
<dbReference type="EMBL" id="JBHLWB010000001">
    <property type="protein sequence ID" value="MFC0308212.1"/>
    <property type="molecule type" value="Genomic_DNA"/>
</dbReference>
<protein>
    <submittedName>
        <fullName evidence="3">TolC family protein</fullName>
    </submittedName>
</protein>
<comment type="similarity">
    <text evidence="1">Belongs to the outer membrane factor (OMF) (TC 1.B.17) family.</text>
</comment>
<proteinExistence type="inferred from homology"/>
<dbReference type="SUPFAM" id="SSF56954">
    <property type="entry name" value="Outer membrane efflux proteins (OEP)"/>
    <property type="match status" value="1"/>
</dbReference>
<evidence type="ECO:0000313" key="3">
    <source>
        <dbReference type="EMBL" id="MFC0308212.1"/>
    </source>
</evidence>